<feature type="domain" description="IraD/Gp25-like" evidence="1">
    <location>
        <begin position="29"/>
        <end position="115"/>
    </location>
</feature>
<dbReference type="OrthoDB" id="119583at2"/>
<evidence type="ECO:0000259" key="1">
    <source>
        <dbReference type="Pfam" id="PF04965"/>
    </source>
</evidence>
<dbReference type="AlphaFoldDB" id="A0A1T4VA23"/>
<dbReference type="EMBL" id="FUXU01000058">
    <property type="protein sequence ID" value="SKA61840.1"/>
    <property type="molecule type" value="Genomic_DNA"/>
</dbReference>
<reference evidence="3" key="1">
    <citation type="submission" date="2017-02" db="EMBL/GenBank/DDBJ databases">
        <authorList>
            <person name="Varghese N."/>
            <person name="Submissions S."/>
        </authorList>
    </citation>
    <scope>NUCLEOTIDE SEQUENCE [LARGE SCALE GENOMIC DNA]</scope>
    <source>
        <strain evidence="3">DSM 22720</strain>
    </source>
</reference>
<dbReference type="Proteomes" id="UP000190162">
    <property type="component" value="Unassembled WGS sequence"/>
</dbReference>
<keyword evidence="3" id="KW-1185">Reference proteome</keyword>
<dbReference type="Gene3D" id="3.10.450.40">
    <property type="match status" value="1"/>
</dbReference>
<dbReference type="InterPro" id="IPR053176">
    <property type="entry name" value="T6SS_TssE1-like"/>
</dbReference>
<evidence type="ECO:0000313" key="3">
    <source>
        <dbReference type="Proteomes" id="UP000190162"/>
    </source>
</evidence>
<evidence type="ECO:0000313" key="2">
    <source>
        <dbReference type="EMBL" id="SKA61840.1"/>
    </source>
</evidence>
<protein>
    <submittedName>
        <fullName evidence="2">Type VI secretion system protein</fullName>
    </submittedName>
</protein>
<dbReference type="PANTHER" id="PTHR38595:SF2">
    <property type="entry name" value="TYPE VI SECRETION SYSTEM BASEPLATE SUBUNIT TSSE"/>
    <property type="match status" value="1"/>
</dbReference>
<dbReference type="NCBIfam" id="TIGR03357">
    <property type="entry name" value="VI_zyme"/>
    <property type="match status" value="1"/>
</dbReference>
<dbReference type="InterPro" id="IPR007048">
    <property type="entry name" value="IraD/Gp25-like"/>
</dbReference>
<dbReference type="SUPFAM" id="SSF160719">
    <property type="entry name" value="gpW/gp25-like"/>
    <property type="match status" value="1"/>
</dbReference>
<proteinExistence type="predicted"/>
<dbReference type="PANTHER" id="PTHR38595">
    <property type="entry name" value="CYTOPLASMIC PROTEIN-RELATED"/>
    <property type="match status" value="1"/>
</dbReference>
<accession>A0A1T4VA23</accession>
<dbReference type="RefSeq" id="WP_078753729.1">
    <property type="nucleotide sequence ID" value="NZ_FUXU01000058.1"/>
</dbReference>
<dbReference type="Pfam" id="PF04965">
    <property type="entry name" value="GPW_gp25"/>
    <property type="match status" value="1"/>
</dbReference>
<name>A0A1T4VA23_9GAMM</name>
<organism evidence="2 3">
    <name type="scientific">Enterovibrio nigricans DSM 22720</name>
    <dbReference type="NCBI Taxonomy" id="1121868"/>
    <lineage>
        <taxon>Bacteria</taxon>
        <taxon>Pseudomonadati</taxon>
        <taxon>Pseudomonadota</taxon>
        <taxon>Gammaproteobacteria</taxon>
        <taxon>Vibrionales</taxon>
        <taxon>Vibrionaceae</taxon>
        <taxon>Enterovibrio</taxon>
    </lineage>
</organism>
<dbReference type="InterPro" id="IPR017737">
    <property type="entry name" value="TssE1-like"/>
</dbReference>
<gene>
    <name evidence="2" type="ORF">SAMN02745132_03533</name>
</gene>
<sequence length="136" mass="15593">MEKGYRLLERIELGEPKSSYEKMVSHQHLIESIHIHLAELLNTHTGNAMIDGDYGLPDFNDVLATNANLVRTIQKNIQETIERFEPRLKNIEVHYRMDMHSPLQLNFSISGEVFHNGDTVPMSINVFMGVDGQFNV</sequence>